<organism evidence="3 4">
    <name type="scientific">Agromyces agglutinans</name>
    <dbReference type="NCBI Taxonomy" id="2662258"/>
    <lineage>
        <taxon>Bacteria</taxon>
        <taxon>Bacillati</taxon>
        <taxon>Actinomycetota</taxon>
        <taxon>Actinomycetes</taxon>
        <taxon>Micrococcales</taxon>
        <taxon>Microbacteriaceae</taxon>
        <taxon>Agromyces</taxon>
    </lineage>
</organism>
<feature type="region of interest" description="Disordered" evidence="1">
    <location>
        <begin position="256"/>
        <end position="283"/>
    </location>
</feature>
<dbReference type="PROSITE" id="PS51257">
    <property type="entry name" value="PROKAR_LIPOPROTEIN"/>
    <property type="match status" value="1"/>
</dbReference>
<dbReference type="InterPro" id="IPR012338">
    <property type="entry name" value="Beta-lactam/transpept-like"/>
</dbReference>
<evidence type="ECO:0000313" key="3">
    <source>
        <dbReference type="EMBL" id="MRG59046.1"/>
    </source>
</evidence>
<comment type="caution">
    <text evidence="3">The sequence shown here is derived from an EMBL/GenBank/DDBJ whole genome shotgun (WGS) entry which is preliminary data.</text>
</comment>
<feature type="domain" description="Beta-lactamase-related" evidence="2">
    <location>
        <begin position="88"/>
        <end position="382"/>
    </location>
</feature>
<dbReference type="RefSeq" id="WP_153683524.1">
    <property type="nucleotide sequence ID" value="NZ_WJIF01000002.1"/>
</dbReference>
<dbReference type="Pfam" id="PF00144">
    <property type="entry name" value="Beta-lactamase"/>
    <property type="match status" value="1"/>
</dbReference>
<gene>
    <name evidence="3" type="ORF">GE115_04060</name>
</gene>
<name>A0A6I2F9M1_9MICO</name>
<dbReference type="PANTHER" id="PTHR46825:SF7">
    <property type="entry name" value="D-ALANYL-D-ALANINE CARBOXYPEPTIDASE"/>
    <property type="match status" value="1"/>
</dbReference>
<evidence type="ECO:0000259" key="2">
    <source>
        <dbReference type="Pfam" id="PF00144"/>
    </source>
</evidence>
<dbReference type="Gene3D" id="3.40.710.10">
    <property type="entry name" value="DD-peptidase/beta-lactamase superfamily"/>
    <property type="match status" value="1"/>
</dbReference>
<dbReference type="PANTHER" id="PTHR46825">
    <property type="entry name" value="D-ALANYL-D-ALANINE-CARBOXYPEPTIDASE/ENDOPEPTIDASE AMPH"/>
    <property type="match status" value="1"/>
</dbReference>
<accession>A0A6I2F9M1</accession>
<dbReference type="Proteomes" id="UP000431080">
    <property type="component" value="Unassembled WGS sequence"/>
</dbReference>
<proteinExistence type="predicted"/>
<dbReference type="InterPro" id="IPR001466">
    <property type="entry name" value="Beta-lactam-related"/>
</dbReference>
<evidence type="ECO:0000256" key="1">
    <source>
        <dbReference type="SAM" id="MobiDB-lite"/>
    </source>
</evidence>
<keyword evidence="3" id="KW-0378">Hydrolase</keyword>
<reference evidence="3 4" key="1">
    <citation type="submission" date="2019-10" db="EMBL/GenBank/DDBJ databases">
        <authorList>
            <person name="Nie G."/>
            <person name="Ming H."/>
            <person name="Yi B."/>
        </authorList>
    </citation>
    <scope>NUCLEOTIDE SEQUENCE [LARGE SCALE GENOMIC DNA]</scope>
    <source>
        <strain evidence="3 4">CFH 90414</strain>
    </source>
</reference>
<dbReference type="InterPro" id="IPR050491">
    <property type="entry name" value="AmpC-like"/>
</dbReference>
<keyword evidence="4" id="KW-1185">Reference proteome</keyword>
<dbReference type="SUPFAM" id="SSF56601">
    <property type="entry name" value="beta-lactamase/transpeptidase-like"/>
    <property type="match status" value="1"/>
</dbReference>
<dbReference type="AlphaFoldDB" id="A0A6I2F9M1"/>
<dbReference type="EMBL" id="WJIF01000002">
    <property type="protein sequence ID" value="MRG59046.1"/>
    <property type="molecule type" value="Genomic_DNA"/>
</dbReference>
<protein>
    <submittedName>
        <fullName evidence="3">Serine hydrolase</fullName>
    </submittedName>
</protein>
<dbReference type="GO" id="GO:0016787">
    <property type="term" value="F:hydrolase activity"/>
    <property type="evidence" value="ECO:0007669"/>
    <property type="project" value="UniProtKB-KW"/>
</dbReference>
<sequence>MGDRHRRAGIATAAGVLAAVLAMSGCVGGTVDPEARYGGVDTAIAGDSAAAFQQVLADAVALSGSSGGLATIHAPWAGEWEGVAGVVAFDEGAAPVEPDDDFHLAGVTTELTCLVLLRLADIGTVALDDEVEEYLDDLPGIEGITLEQLCRHTSGIADYQPTLQRHFVQNPERAWARMELVSAGLALPRVGAPGEAHSPSNTGILLLALALERAAHKPWPDLLRDQVTGPLGLDETVVPATDDVVHADALGAYATLPGPDGAPDCATRTDDSRQSSSMGGAASGALSSLDDAATLSLAFASGSLLSEHSFREQWTTDPLPNTETWVSQGVGGRQYGPLRGTASAGVGALTAAFTDPESGLTVVVALNNSSSGADFVRETAFALASLASKLPPADGETQPLIELPWSIDQAKEKMSQLARCSTPVQ</sequence>
<evidence type="ECO:0000313" key="4">
    <source>
        <dbReference type="Proteomes" id="UP000431080"/>
    </source>
</evidence>